<gene>
    <name evidence="2" type="ORF">FNH13_00620</name>
</gene>
<dbReference type="CDD" id="cd04301">
    <property type="entry name" value="NAT_SF"/>
    <property type="match status" value="1"/>
</dbReference>
<dbReference type="RefSeq" id="WP_143781667.1">
    <property type="nucleotide sequence ID" value="NZ_CP041616.1"/>
</dbReference>
<dbReference type="OrthoDB" id="3239945at2"/>
<dbReference type="PROSITE" id="PS51186">
    <property type="entry name" value="GNAT"/>
    <property type="match status" value="1"/>
</dbReference>
<accession>A0A516G644</accession>
<keyword evidence="3" id="KW-1185">Reference proteome</keyword>
<sequence length="200" mass="22181">MNASSTAVRWETHPVTEDRFDDFAAVVNTNRRETHCWCLSHRLPAREIKELGGGSREQAMRCLTRREHAPGVVTYRDGVPVGWCSISPRTEIPLMVASKKYHPIDDVPVWSIICVVVRGGHRRQGVTGHLLDGAVRYAEEQGAPAIEAYPVDPPGRMDLTMAFVGTKAMFERAGFRQVGVTDAVASKMPRLVMRRDLGSG</sequence>
<dbReference type="Proteomes" id="UP000315395">
    <property type="component" value="Chromosome"/>
</dbReference>
<keyword evidence="2" id="KW-0808">Transferase</keyword>
<dbReference type="Gene3D" id="3.40.630.30">
    <property type="match status" value="1"/>
</dbReference>
<dbReference type="AlphaFoldDB" id="A0A516G644"/>
<protein>
    <submittedName>
        <fullName evidence="2">GNAT family N-acetyltransferase</fullName>
    </submittedName>
</protein>
<reference evidence="2 3" key="1">
    <citation type="submission" date="2019-07" db="EMBL/GenBank/DDBJ databases">
        <title>complete genome sequencing of Ornithinimicrobium sp. H23M54.</title>
        <authorList>
            <person name="Bae J.-W."/>
            <person name="Lee S.-Y."/>
        </authorList>
    </citation>
    <scope>NUCLEOTIDE SEQUENCE [LARGE SCALE GENOMIC DNA]</scope>
    <source>
        <strain evidence="2 3">H23M54</strain>
    </source>
</reference>
<feature type="domain" description="N-acetyltransferase" evidence="1">
    <location>
        <begin position="10"/>
        <end position="198"/>
    </location>
</feature>
<evidence type="ECO:0000259" key="1">
    <source>
        <dbReference type="PROSITE" id="PS51186"/>
    </source>
</evidence>
<dbReference type="EMBL" id="CP041616">
    <property type="protein sequence ID" value="QDO87004.1"/>
    <property type="molecule type" value="Genomic_DNA"/>
</dbReference>
<evidence type="ECO:0000313" key="3">
    <source>
        <dbReference type="Proteomes" id="UP000315395"/>
    </source>
</evidence>
<dbReference type="SUPFAM" id="SSF55729">
    <property type="entry name" value="Acyl-CoA N-acyltransferases (Nat)"/>
    <property type="match status" value="1"/>
</dbReference>
<proteinExistence type="predicted"/>
<dbReference type="Pfam" id="PF00583">
    <property type="entry name" value="Acetyltransf_1"/>
    <property type="match status" value="1"/>
</dbReference>
<dbReference type="GO" id="GO:0016747">
    <property type="term" value="F:acyltransferase activity, transferring groups other than amino-acyl groups"/>
    <property type="evidence" value="ECO:0007669"/>
    <property type="project" value="InterPro"/>
</dbReference>
<dbReference type="KEGG" id="orz:FNH13_00620"/>
<evidence type="ECO:0000313" key="2">
    <source>
        <dbReference type="EMBL" id="QDO87004.1"/>
    </source>
</evidence>
<name>A0A516G644_9MICO</name>
<dbReference type="InterPro" id="IPR000182">
    <property type="entry name" value="GNAT_dom"/>
</dbReference>
<dbReference type="InterPro" id="IPR016181">
    <property type="entry name" value="Acyl_CoA_acyltransferase"/>
</dbReference>
<organism evidence="2 3">
    <name type="scientific">Ornithinimicrobium ciconiae</name>
    <dbReference type="NCBI Taxonomy" id="2594265"/>
    <lineage>
        <taxon>Bacteria</taxon>
        <taxon>Bacillati</taxon>
        <taxon>Actinomycetota</taxon>
        <taxon>Actinomycetes</taxon>
        <taxon>Micrococcales</taxon>
        <taxon>Ornithinimicrobiaceae</taxon>
        <taxon>Ornithinimicrobium</taxon>
    </lineage>
</organism>